<name>A0A8D3BG19_SCOMX</name>
<dbReference type="GO" id="GO:0003714">
    <property type="term" value="F:transcription corepressor activity"/>
    <property type="evidence" value="ECO:0007669"/>
    <property type="project" value="InterPro"/>
</dbReference>
<dbReference type="AlphaFoldDB" id="A0A8D3BG19"/>
<organism evidence="3 4">
    <name type="scientific">Scophthalmus maximus</name>
    <name type="common">Turbot</name>
    <name type="synonym">Psetta maxima</name>
    <dbReference type="NCBI Taxonomy" id="52904"/>
    <lineage>
        <taxon>Eukaryota</taxon>
        <taxon>Metazoa</taxon>
        <taxon>Chordata</taxon>
        <taxon>Craniata</taxon>
        <taxon>Vertebrata</taxon>
        <taxon>Euteleostomi</taxon>
        <taxon>Actinopterygii</taxon>
        <taxon>Neopterygii</taxon>
        <taxon>Teleostei</taxon>
        <taxon>Neoteleostei</taxon>
        <taxon>Acanthomorphata</taxon>
        <taxon>Carangaria</taxon>
        <taxon>Pleuronectiformes</taxon>
        <taxon>Pleuronectoidei</taxon>
        <taxon>Scophthalmidae</taxon>
        <taxon>Scophthalmus</taxon>
    </lineage>
</organism>
<proteinExistence type="inferred from homology"/>
<reference evidence="3" key="1">
    <citation type="submission" date="2023-05" db="EMBL/GenBank/DDBJ databases">
        <title>High-quality long-read genome of Scophthalmus maximus.</title>
        <authorList>
            <person name="Lien S."/>
            <person name="Martinez P."/>
        </authorList>
    </citation>
    <scope>NUCLEOTIDE SEQUENCE [LARGE SCALE GENOMIC DNA]</scope>
</reference>
<evidence type="ECO:0000256" key="1">
    <source>
        <dbReference type="ARBA" id="ARBA00006349"/>
    </source>
</evidence>
<accession>A0A8D3BG19</accession>
<evidence type="ECO:0000313" key="3">
    <source>
        <dbReference type="Ensembl" id="ENSSMAP00000033637.2"/>
    </source>
</evidence>
<evidence type="ECO:0000256" key="2">
    <source>
        <dbReference type="SAM" id="Coils"/>
    </source>
</evidence>
<reference evidence="3" key="2">
    <citation type="submission" date="2025-08" db="UniProtKB">
        <authorList>
            <consortium name="Ensembl"/>
        </authorList>
    </citation>
    <scope>IDENTIFICATION</scope>
</reference>
<comment type="similarity">
    <text evidence="1">Belongs to the HSBP1 family.</text>
</comment>
<evidence type="ECO:0000313" key="4">
    <source>
        <dbReference type="Proteomes" id="UP000694558"/>
    </source>
</evidence>
<dbReference type="Ensembl" id="ENSSMAT00000034062.2">
    <property type="protein sequence ID" value="ENSSMAP00000033637.2"/>
    <property type="gene ID" value="ENSSMAG00000020580.2"/>
</dbReference>
<dbReference type="Pfam" id="PF06825">
    <property type="entry name" value="HSBP1"/>
    <property type="match status" value="1"/>
</dbReference>
<dbReference type="InterPro" id="IPR009643">
    <property type="entry name" value="HS1-bd"/>
</dbReference>
<keyword evidence="2" id="KW-0175">Coiled coil</keyword>
<protein>
    <recommendedName>
        <fullName evidence="5">Heat shock factor-binding protein 1-like</fullName>
    </recommendedName>
</protein>
<dbReference type="Proteomes" id="UP000694558">
    <property type="component" value="Chromosome 7"/>
</dbReference>
<dbReference type="GeneTree" id="ENSGT01150000287631"/>
<evidence type="ECO:0008006" key="5">
    <source>
        <dbReference type="Google" id="ProtNLM"/>
    </source>
</evidence>
<feature type="coiled-coil region" evidence="2">
    <location>
        <begin position="32"/>
        <end position="59"/>
    </location>
</feature>
<sequence>MVFYSCCSVPNYVNVVYSRLVSDFFFSFIFTLSEMGTRIEDLEKNVAELMTQAGIEEQAGSK</sequence>